<dbReference type="InterPro" id="IPR003761">
    <property type="entry name" value="Exonuc_VII_S"/>
</dbReference>
<proteinExistence type="inferred from homology"/>
<evidence type="ECO:0000256" key="5">
    <source>
        <dbReference type="ARBA" id="ARBA00022839"/>
    </source>
</evidence>
<evidence type="ECO:0000256" key="3">
    <source>
        <dbReference type="ARBA" id="ARBA00022722"/>
    </source>
</evidence>
<sequence length="102" mass="11173">MATRAAIELAQALGYFSRMPNTPDSSASPVAEFEKSLDELEQLVGRMEHGDLSLDESLHSFERGIALYRSCQGALEQAELRVQQLLDPGAPEAARPFDPETP</sequence>
<dbReference type="PATRIC" id="fig|1300342.3.peg.1922"/>
<keyword evidence="3 6" id="KW-0540">Nuclease</keyword>
<evidence type="ECO:0000256" key="4">
    <source>
        <dbReference type="ARBA" id="ARBA00022801"/>
    </source>
</evidence>
<name>A0A160DU85_9GAMM</name>
<dbReference type="GO" id="GO:0005829">
    <property type="term" value="C:cytosol"/>
    <property type="evidence" value="ECO:0007669"/>
    <property type="project" value="TreeGrafter"/>
</dbReference>
<dbReference type="GO" id="GO:0009318">
    <property type="term" value="C:exodeoxyribonuclease VII complex"/>
    <property type="evidence" value="ECO:0007669"/>
    <property type="project" value="UniProtKB-UniRule"/>
</dbReference>
<dbReference type="GO" id="GO:0006308">
    <property type="term" value="P:DNA catabolic process"/>
    <property type="evidence" value="ECO:0007669"/>
    <property type="project" value="UniProtKB-UniRule"/>
</dbReference>
<comment type="subcellular location">
    <subcellularLocation>
        <location evidence="6">Cytoplasm</location>
    </subcellularLocation>
</comment>
<comment type="catalytic activity">
    <reaction evidence="6">
        <text>Exonucleolytic cleavage in either 5'- to 3'- or 3'- to 5'-direction to yield nucleoside 5'-phosphates.</text>
        <dbReference type="EC" id="3.1.11.6"/>
    </reaction>
</comment>
<comment type="subunit">
    <text evidence="6">Heterooligomer composed of large and small subunits.</text>
</comment>
<reference evidence="7 8" key="1">
    <citation type="submission" date="2016-04" db="EMBL/GenBank/DDBJ databases">
        <title>Complete genome sequence of Dokdonella koreensis DS-123T.</title>
        <authorList>
            <person name="Kim J.F."/>
            <person name="Lee H."/>
            <person name="Kwak M.-J."/>
        </authorList>
    </citation>
    <scope>NUCLEOTIDE SEQUENCE [LARGE SCALE GENOMIC DNA]</scope>
    <source>
        <strain evidence="7 8">DS-123</strain>
    </source>
</reference>
<evidence type="ECO:0000313" key="7">
    <source>
        <dbReference type="EMBL" id="ANB17989.1"/>
    </source>
</evidence>
<keyword evidence="5 6" id="KW-0269">Exonuclease</keyword>
<evidence type="ECO:0000313" key="8">
    <source>
        <dbReference type="Proteomes" id="UP000076830"/>
    </source>
</evidence>
<evidence type="ECO:0000256" key="2">
    <source>
        <dbReference type="ARBA" id="ARBA00022490"/>
    </source>
</evidence>
<dbReference type="STRING" id="1300342.I596_1967"/>
<organism evidence="7 8">
    <name type="scientific">Dokdonella koreensis DS-123</name>
    <dbReference type="NCBI Taxonomy" id="1300342"/>
    <lineage>
        <taxon>Bacteria</taxon>
        <taxon>Pseudomonadati</taxon>
        <taxon>Pseudomonadota</taxon>
        <taxon>Gammaproteobacteria</taxon>
        <taxon>Lysobacterales</taxon>
        <taxon>Rhodanobacteraceae</taxon>
        <taxon>Dokdonella</taxon>
    </lineage>
</organism>
<keyword evidence="8" id="KW-1185">Reference proteome</keyword>
<dbReference type="PANTHER" id="PTHR34137:SF1">
    <property type="entry name" value="EXODEOXYRIBONUCLEASE 7 SMALL SUBUNIT"/>
    <property type="match status" value="1"/>
</dbReference>
<dbReference type="KEGG" id="dko:I596_1967"/>
<comment type="function">
    <text evidence="6">Bidirectionally degrades single-stranded DNA into large acid-insoluble oligonucleotides, which are then degraded further into small acid-soluble oligonucleotides.</text>
</comment>
<keyword evidence="4 6" id="KW-0378">Hydrolase</keyword>
<dbReference type="Pfam" id="PF02609">
    <property type="entry name" value="Exonuc_VII_S"/>
    <property type="match status" value="1"/>
</dbReference>
<dbReference type="SUPFAM" id="SSF116842">
    <property type="entry name" value="XseB-like"/>
    <property type="match status" value="1"/>
</dbReference>
<accession>A0A160DU85</accession>
<dbReference type="PANTHER" id="PTHR34137">
    <property type="entry name" value="EXODEOXYRIBONUCLEASE 7 SMALL SUBUNIT"/>
    <property type="match status" value="1"/>
</dbReference>
<dbReference type="GO" id="GO:0008855">
    <property type="term" value="F:exodeoxyribonuclease VII activity"/>
    <property type="evidence" value="ECO:0007669"/>
    <property type="project" value="UniProtKB-UniRule"/>
</dbReference>
<dbReference type="NCBIfam" id="TIGR01280">
    <property type="entry name" value="xseB"/>
    <property type="match status" value="1"/>
</dbReference>
<dbReference type="Gene3D" id="1.10.287.1040">
    <property type="entry name" value="Exonuclease VII, small subunit"/>
    <property type="match status" value="1"/>
</dbReference>
<evidence type="ECO:0000256" key="1">
    <source>
        <dbReference type="ARBA" id="ARBA00009998"/>
    </source>
</evidence>
<gene>
    <name evidence="6" type="primary">xseB</name>
    <name evidence="7" type="ORF">I596_1967</name>
</gene>
<comment type="similarity">
    <text evidence="1 6">Belongs to the XseB family.</text>
</comment>
<dbReference type="AlphaFoldDB" id="A0A160DU85"/>
<dbReference type="EC" id="3.1.11.6" evidence="6"/>
<evidence type="ECO:0000256" key="6">
    <source>
        <dbReference type="HAMAP-Rule" id="MF_00337"/>
    </source>
</evidence>
<keyword evidence="2 6" id="KW-0963">Cytoplasm</keyword>
<dbReference type="InterPro" id="IPR037004">
    <property type="entry name" value="Exonuc_VII_ssu_sf"/>
</dbReference>
<dbReference type="HAMAP" id="MF_00337">
    <property type="entry name" value="Exonuc_7_S"/>
    <property type="match status" value="1"/>
</dbReference>
<dbReference type="EMBL" id="CP015249">
    <property type="protein sequence ID" value="ANB17989.1"/>
    <property type="molecule type" value="Genomic_DNA"/>
</dbReference>
<protein>
    <recommendedName>
        <fullName evidence="6">Exodeoxyribonuclease 7 small subunit</fullName>
        <ecNumber evidence="6">3.1.11.6</ecNumber>
    </recommendedName>
    <alternativeName>
        <fullName evidence="6">Exodeoxyribonuclease VII small subunit</fullName>
        <shortName evidence="6">Exonuclease VII small subunit</shortName>
    </alternativeName>
</protein>
<dbReference type="NCBIfam" id="NF002140">
    <property type="entry name" value="PRK00977.1-4"/>
    <property type="match status" value="1"/>
</dbReference>
<dbReference type="Proteomes" id="UP000076830">
    <property type="component" value="Chromosome"/>
</dbReference>